<evidence type="ECO:0000259" key="9">
    <source>
        <dbReference type="Pfam" id="PF08417"/>
    </source>
</evidence>
<dbReference type="InterPro" id="IPR050584">
    <property type="entry name" value="Cholesterol_7-desaturase"/>
</dbReference>
<dbReference type="InterPro" id="IPR013626">
    <property type="entry name" value="PaO"/>
</dbReference>
<reference evidence="10" key="5">
    <citation type="journal article" date="2021" name="G3 (Bethesda)">
        <title>Aegilops tauschii genome assembly Aet v5.0 features greater sequence contiguity and improved annotation.</title>
        <authorList>
            <person name="Wang L."/>
            <person name="Zhu T."/>
            <person name="Rodriguez J.C."/>
            <person name="Deal K.R."/>
            <person name="Dubcovsky J."/>
            <person name="McGuire P.E."/>
            <person name="Lux T."/>
            <person name="Spannagl M."/>
            <person name="Mayer K.F.X."/>
            <person name="Baldrich P."/>
            <person name="Meyers B.C."/>
            <person name="Huo N."/>
            <person name="Gu Y.Q."/>
            <person name="Zhou H."/>
            <person name="Devos K.M."/>
            <person name="Bennetzen J.L."/>
            <person name="Unver T."/>
            <person name="Budak H."/>
            <person name="Gulick P.J."/>
            <person name="Galiba G."/>
            <person name="Kalapos B."/>
            <person name="Nelson D.R."/>
            <person name="Li P."/>
            <person name="You F.M."/>
            <person name="Luo M.C."/>
            <person name="Dvorak J."/>
        </authorList>
    </citation>
    <scope>NUCLEOTIDE SEQUENCE [LARGE SCALE GENOMIC DNA]</scope>
    <source>
        <strain evidence="10">cv. AL8/78</strain>
    </source>
</reference>
<keyword evidence="6 8" id="KW-0472">Membrane</keyword>
<keyword evidence="4 8" id="KW-1133">Transmembrane helix</keyword>
<dbReference type="Proteomes" id="UP000015105">
    <property type="component" value="Chromosome 5D"/>
</dbReference>
<keyword evidence="5" id="KW-0560">Oxidoreductase</keyword>
<evidence type="ECO:0000256" key="7">
    <source>
        <dbReference type="SAM" id="MobiDB-lite"/>
    </source>
</evidence>
<evidence type="ECO:0000256" key="4">
    <source>
        <dbReference type="ARBA" id="ARBA00022989"/>
    </source>
</evidence>
<keyword evidence="3" id="KW-0809">Transit peptide</keyword>
<feature type="compositionally biased region" description="Pro residues" evidence="7">
    <location>
        <begin position="1"/>
        <end position="19"/>
    </location>
</feature>
<proteinExistence type="predicted"/>
<evidence type="ECO:0000313" key="11">
    <source>
        <dbReference type="Proteomes" id="UP000015105"/>
    </source>
</evidence>
<dbReference type="Gene3D" id="3.90.380.10">
    <property type="entry name" value="Naphthalene 1,2-dioxygenase Alpha Subunit, Chain A, domain 1"/>
    <property type="match status" value="1"/>
</dbReference>
<evidence type="ECO:0000256" key="2">
    <source>
        <dbReference type="ARBA" id="ARBA00022692"/>
    </source>
</evidence>
<evidence type="ECO:0000313" key="10">
    <source>
        <dbReference type="EnsemblPlants" id="AET5Gv21056400.10"/>
    </source>
</evidence>
<keyword evidence="11" id="KW-1185">Reference proteome</keyword>
<reference evidence="10" key="3">
    <citation type="journal article" date="2017" name="Nature">
        <title>Genome sequence of the progenitor of the wheat D genome Aegilops tauschii.</title>
        <authorList>
            <person name="Luo M.C."/>
            <person name="Gu Y.Q."/>
            <person name="Puiu D."/>
            <person name="Wang H."/>
            <person name="Twardziok S.O."/>
            <person name="Deal K.R."/>
            <person name="Huo N."/>
            <person name="Zhu T."/>
            <person name="Wang L."/>
            <person name="Wang Y."/>
            <person name="McGuire P.E."/>
            <person name="Liu S."/>
            <person name="Long H."/>
            <person name="Ramasamy R.K."/>
            <person name="Rodriguez J.C."/>
            <person name="Van S.L."/>
            <person name="Yuan L."/>
            <person name="Wang Z."/>
            <person name="Xia Z."/>
            <person name="Xiao L."/>
            <person name="Anderson O.D."/>
            <person name="Ouyang S."/>
            <person name="Liang Y."/>
            <person name="Zimin A.V."/>
            <person name="Pertea G."/>
            <person name="Qi P."/>
            <person name="Bennetzen J.L."/>
            <person name="Dai X."/>
            <person name="Dawson M.W."/>
            <person name="Muller H.G."/>
            <person name="Kugler K."/>
            <person name="Rivarola-Duarte L."/>
            <person name="Spannagl M."/>
            <person name="Mayer K.F.X."/>
            <person name="Lu F.H."/>
            <person name="Bevan M.W."/>
            <person name="Leroy P."/>
            <person name="Li P."/>
            <person name="You F.M."/>
            <person name="Sun Q."/>
            <person name="Liu Z."/>
            <person name="Lyons E."/>
            <person name="Wicker T."/>
            <person name="Salzberg S.L."/>
            <person name="Devos K.M."/>
            <person name="Dvorak J."/>
        </authorList>
    </citation>
    <scope>NUCLEOTIDE SEQUENCE [LARGE SCALE GENOMIC DNA]</scope>
    <source>
        <strain evidence="10">cv. AL8/78</strain>
    </source>
</reference>
<reference evidence="10" key="4">
    <citation type="submission" date="2019-03" db="UniProtKB">
        <authorList>
            <consortium name="EnsemblPlants"/>
        </authorList>
    </citation>
    <scope>IDENTIFICATION</scope>
</reference>
<keyword evidence="2 8" id="KW-0812">Transmembrane</keyword>
<accession>A0A453M5N9</accession>
<dbReference type="AlphaFoldDB" id="A0A453M5N9"/>
<feature type="region of interest" description="Disordered" evidence="7">
    <location>
        <begin position="125"/>
        <end position="145"/>
    </location>
</feature>
<reference evidence="11" key="1">
    <citation type="journal article" date="2014" name="Science">
        <title>Ancient hybridizations among the ancestral genomes of bread wheat.</title>
        <authorList>
            <consortium name="International Wheat Genome Sequencing Consortium,"/>
            <person name="Marcussen T."/>
            <person name="Sandve S.R."/>
            <person name="Heier L."/>
            <person name="Spannagl M."/>
            <person name="Pfeifer M."/>
            <person name="Jakobsen K.S."/>
            <person name="Wulff B.B."/>
            <person name="Steuernagel B."/>
            <person name="Mayer K.F."/>
            <person name="Olsen O.A."/>
        </authorList>
    </citation>
    <scope>NUCLEOTIDE SEQUENCE [LARGE SCALE GENOMIC DNA]</scope>
    <source>
        <strain evidence="11">cv. AL8/78</strain>
    </source>
</reference>
<evidence type="ECO:0000256" key="3">
    <source>
        <dbReference type="ARBA" id="ARBA00022946"/>
    </source>
</evidence>
<protein>
    <recommendedName>
        <fullName evidence="9">Pheophorbide a oxygenase domain-containing protein</fullName>
    </recommendedName>
</protein>
<name>A0A453M5N9_AEGTS</name>
<dbReference type="GO" id="GO:0005737">
    <property type="term" value="C:cytoplasm"/>
    <property type="evidence" value="ECO:0007669"/>
    <property type="project" value="TreeGrafter"/>
</dbReference>
<reference evidence="11" key="2">
    <citation type="journal article" date="2017" name="Nat. Plants">
        <title>The Aegilops tauschii genome reveals multiple impacts of transposons.</title>
        <authorList>
            <person name="Zhao G."/>
            <person name="Zou C."/>
            <person name="Li K."/>
            <person name="Wang K."/>
            <person name="Li T."/>
            <person name="Gao L."/>
            <person name="Zhang X."/>
            <person name="Wang H."/>
            <person name="Yang Z."/>
            <person name="Liu X."/>
            <person name="Jiang W."/>
            <person name="Mao L."/>
            <person name="Kong X."/>
            <person name="Jiao Y."/>
            <person name="Jia J."/>
        </authorList>
    </citation>
    <scope>NUCLEOTIDE SEQUENCE [LARGE SCALE GENOMIC DNA]</scope>
    <source>
        <strain evidence="11">cv. AL8/78</strain>
    </source>
</reference>
<feature type="transmembrane region" description="Helical" evidence="8">
    <location>
        <begin position="461"/>
        <end position="480"/>
    </location>
</feature>
<feature type="compositionally biased region" description="Low complexity" evidence="7">
    <location>
        <begin position="101"/>
        <end position="110"/>
    </location>
</feature>
<dbReference type="PANTHER" id="PTHR21266:SF32">
    <property type="entry name" value="CHOLESTEROL 7-DESATURASE NVD"/>
    <property type="match status" value="1"/>
</dbReference>
<dbReference type="SUPFAM" id="SSF55961">
    <property type="entry name" value="Bet v1-like"/>
    <property type="match status" value="1"/>
</dbReference>
<feature type="domain" description="Pheophorbide a oxygenase" evidence="9">
    <location>
        <begin position="302"/>
        <end position="386"/>
    </location>
</feature>
<dbReference type="GO" id="GO:0010277">
    <property type="term" value="F:chlorophyllide a oxygenase activity"/>
    <property type="evidence" value="ECO:0007669"/>
    <property type="project" value="InterPro"/>
</dbReference>
<feature type="region of interest" description="Disordered" evidence="7">
    <location>
        <begin position="1"/>
        <end position="40"/>
    </location>
</feature>
<dbReference type="GO" id="GO:0016020">
    <property type="term" value="C:membrane"/>
    <property type="evidence" value="ECO:0007669"/>
    <property type="project" value="UniProtKB-SubCell"/>
</dbReference>
<organism evidence="10 11">
    <name type="scientific">Aegilops tauschii subsp. strangulata</name>
    <name type="common">Goatgrass</name>
    <dbReference type="NCBI Taxonomy" id="200361"/>
    <lineage>
        <taxon>Eukaryota</taxon>
        <taxon>Viridiplantae</taxon>
        <taxon>Streptophyta</taxon>
        <taxon>Embryophyta</taxon>
        <taxon>Tracheophyta</taxon>
        <taxon>Spermatophyta</taxon>
        <taxon>Magnoliopsida</taxon>
        <taxon>Liliopsida</taxon>
        <taxon>Poales</taxon>
        <taxon>Poaceae</taxon>
        <taxon>BOP clade</taxon>
        <taxon>Pooideae</taxon>
        <taxon>Triticodae</taxon>
        <taxon>Triticeae</taxon>
        <taxon>Triticinae</taxon>
        <taxon>Aegilops</taxon>
    </lineage>
</organism>
<feature type="region of interest" description="Disordered" evidence="7">
    <location>
        <begin position="82"/>
        <end position="111"/>
    </location>
</feature>
<feature type="transmembrane region" description="Helical" evidence="8">
    <location>
        <begin position="492"/>
        <end position="512"/>
    </location>
</feature>
<dbReference type="EnsemblPlants" id="AET5Gv21056400.10">
    <property type="protein sequence ID" value="AET5Gv21056400.10"/>
    <property type="gene ID" value="AET5Gv21056400"/>
</dbReference>
<evidence type="ECO:0000256" key="1">
    <source>
        <dbReference type="ARBA" id="ARBA00004370"/>
    </source>
</evidence>
<evidence type="ECO:0000256" key="6">
    <source>
        <dbReference type="ARBA" id="ARBA00023136"/>
    </source>
</evidence>
<comment type="subcellular location">
    <subcellularLocation>
        <location evidence="1">Membrane</location>
    </subcellularLocation>
</comment>
<sequence>EFPLHPPLPPRAPFAPAPAPRRRPGHQQHQSGGTGPATVAAARAAALAGLGRGGGGALGSVAVRCRGGEGEGGAAVRLAGPVVPAGPGVRPGPRRAARQDGAGPPRGGLVRPRRGRVARVRRRLPAPPGAALRGPHRRQGPPPVRLPRLVLRRPRLLPVHPPGPRPRPTCLQEQQGVRGVVPERGAEQHPVVLPEGRRRAPGHSAEEAPAIHPGDRRPLLRRRLRRQGPPLRLRCVGGEPHGPCTCPLRAQGADGQASVVLVLFTVEFDIEGGGPIKMKTKEANVDGFLTEQQENRGYFRYVAPCTFYGSPLPREKKKKKPQFMMVFMCVPVAPGKSRVIWAFPRNVGLWLDKIIPRWYYHMGPNALLDSDMYLLHVEERNFAAAGVQNWHKAVYVPTSSDNMVIAFRNWFRKHCRSQVGWAVPTADQLPATPTKDKLMERYWSHVAQCRSCSAALKAMKALEVALQFASVAVVGFLAVAKGTLVTSVVQRAAVVSLAVLCFAASRWLASFIEKNFYFHDYVHAYK</sequence>
<evidence type="ECO:0000256" key="8">
    <source>
        <dbReference type="SAM" id="Phobius"/>
    </source>
</evidence>
<dbReference type="Gramene" id="AET5Gv21056400.10">
    <property type="protein sequence ID" value="AET5Gv21056400.10"/>
    <property type="gene ID" value="AET5Gv21056400"/>
</dbReference>
<dbReference type="Pfam" id="PF08417">
    <property type="entry name" value="PaO"/>
    <property type="match status" value="1"/>
</dbReference>
<evidence type="ECO:0000256" key="5">
    <source>
        <dbReference type="ARBA" id="ARBA00023002"/>
    </source>
</evidence>
<dbReference type="PANTHER" id="PTHR21266">
    <property type="entry name" value="IRON-SULFUR DOMAIN CONTAINING PROTEIN"/>
    <property type="match status" value="1"/>
</dbReference>